<dbReference type="EMBL" id="JAUSVO010000001">
    <property type="protein sequence ID" value="MDQ0436236.1"/>
    <property type="molecule type" value="Genomic_DNA"/>
</dbReference>
<gene>
    <name evidence="2" type="ORF">QO014_000606</name>
</gene>
<evidence type="ECO:0000313" key="2">
    <source>
        <dbReference type="EMBL" id="MDQ0436236.1"/>
    </source>
</evidence>
<dbReference type="RefSeq" id="WP_266347165.1">
    <property type="nucleotide sequence ID" value="NZ_JAPKNG010000001.1"/>
</dbReference>
<feature type="signal peptide" evidence="1">
    <location>
        <begin position="1"/>
        <end position="20"/>
    </location>
</feature>
<keyword evidence="1" id="KW-0732">Signal</keyword>
<protein>
    <recommendedName>
        <fullName evidence="4">Secreted protein</fullName>
    </recommendedName>
</protein>
<evidence type="ECO:0000313" key="3">
    <source>
        <dbReference type="Proteomes" id="UP001241603"/>
    </source>
</evidence>
<evidence type="ECO:0000256" key="1">
    <source>
        <dbReference type="SAM" id="SignalP"/>
    </source>
</evidence>
<comment type="caution">
    <text evidence="2">The sequence shown here is derived from an EMBL/GenBank/DDBJ whole genome shotgun (WGS) entry which is preliminary data.</text>
</comment>
<reference evidence="2 3" key="1">
    <citation type="submission" date="2023-07" db="EMBL/GenBank/DDBJ databases">
        <title>Genomic Encyclopedia of Type Strains, Phase IV (KMG-IV): sequencing the most valuable type-strain genomes for metagenomic binning, comparative biology and taxonomic classification.</title>
        <authorList>
            <person name="Goeker M."/>
        </authorList>
    </citation>
    <scope>NUCLEOTIDE SEQUENCE [LARGE SCALE GENOMIC DNA]</scope>
    <source>
        <strain evidence="2 3">B6-8</strain>
    </source>
</reference>
<accession>A0ABU0H1Q6</accession>
<proteinExistence type="predicted"/>
<organism evidence="2 3">
    <name type="scientific">Kaistia dalseonensis</name>
    <dbReference type="NCBI Taxonomy" id="410840"/>
    <lineage>
        <taxon>Bacteria</taxon>
        <taxon>Pseudomonadati</taxon>
        <taxon>Pseudomonadota</taxon>
        <taxon>Alphaproteobacteria</taxon>
        <taxon>Hyphomicrobiales</taxon>
        <taxon>Kaistiaceae</taxon>
        <taxon>Kaistia</taxon>
    </lineage>
</organism>
<feature type="chain" id="PRO_5045055704" description="Secreted protein" evidence="1">
    <location>
        <begin position="21"/>
        <end position="111"/>
    </location>
</feature>
<evidence type="ECO:0008006" key="4">
    <source>
        <dbReference type="Google" id="ProtNLM"/>
    </source>
</evidence>
<keyword evidence="3" id="KW-1185">Reference proteome</keyword>
<sequence length="111" mass="12278">MRRAIAALFVLAGLTTGAIAQPDVTPVNPAPYRKLNCDQIAARIQALNVKIGSANNSWDNFKRSPTIWFVLFAIPTPNPEYDQMLAHARGERQALIKLAVDKRCAAKRLVH</sequence>
<dbReference type="Proteomes" id="UP001241603">
    <property type="component" value="Unassembled WGS sequence"/>
</dbReference>
<name>A0ABU0H1Q6_9HYPH</name>